<sequence length="189" mass="19778">MVTNGPAYRLGLTRYQLGSVATLAIIYTHSVEEGIVPGGGVALLYAAKELEKLPSANFDQKIGIQILQNALKTPVFTIAANAGVEGAVVVGKLLESENPDLGYDATKAEYVDMVKAGIIDPLKVIRTALVDAASASSLMTTTEAIVVEQPSEEKSVTLSPSLGRKMGSDGAGSLELDVAIFRRGDVDLS</sequence>
<accession>A0A8X8Z9T3</accession>
<comment type="similarity">
    <text evidence="1">Belongs to the chaperonin (HSP60) family.</text>
</comment>
<gene>
    <name evidence="3" type="ORF">SASPL_142802</name>
</gene>
<organism evidence="3">
    <name type="scientific">Salvia splendens</name>
    <name type="common">Scarlet sage</name>
    <dbReference type="NCBI Taxonomy" id="180675"/>
    <lineage>
        <taxon>Eukaryota</taxon>
        <taxon>Viridiplantae</taxon>
        <taxon>Streptophyta</taxon>
        <taxon>Embryophyta</taxon>
        <taxon>Tracheophyta</taxon>
        <taxon>Spermatophyta</taxon>
        <taxon>Magnoliopsida</taxon>
        <taxon>eudicotyledons</taxon>
        <taxon>Gunneridae</taxon>
        <taxon>Pentapetalae</taxon>
        <taxon>asterids</taxon>
        <taxon>lamiids</taxon>
        <taxon>Lamiales</taxon>
        <taxon>Lamiaceae</taxon>
        <taxon>Nepetoideae</taxon>
        <taxon>Mentheae</taxon>
        <taxon>Salviinae</taxon>
        <taxon>Salvia</taxon>
        <taxon>Salvia subgen. Calosphace</taxon>
        <taxon>core Calosphace</taxon>
    </lineage>
</organism>
<dbReference type="PANTHER" id="PTHR45633">
    <property type="entry name" value="60 KDA HEAT SHOCK PROTEIN, MITOCHONDRIAL"/>
    <property type="match status" value="1"/>
</dbReference>
<dbReference type="EMBL" id="PNBA02000016">
    <property type="protein sequence ID" value="KAG6396647.1"/>
    <property type="molecule type" value="Genomic_DNA"/>
</dbReference>
<evidence type="ECO:0008006" key="5">
    <source>
        <dbReference type="Google" id="ProtNLM"/>
    </source>
</evidence>
<comment type="caution">
    <text evidence="3">The sequence shown here is derived from an EMBL/GenBank/DDBJ whole genome shotgun (WGS) entry which is preliminary data.</text>
</comment>
<keyword evidence="4" id="KW-1185">Reference proteome</keyword>
<dbReference type="InterPro" id="IPR002423">
    <property type="entry name" value="Cpn60/GroEL/TCP-1"/>
</dbReference>
<dbReference type="GO" id="GO:0042026">
    <property type="term" value="P:protein refolding"/>
    <property type="evidence" value="ECO:0007669"/>
    <property type="project" value="InterPro"/>
</dbReference>
<reference evidence="3" key="1">
    <citation type="submission" date="2018-01" db="EMBL/GenBank/DDBJ databases">
        <authorList>
            <person name="Mao J.F."/>
        </authorList>
    </citation>
    <scope>NUCLEOTIDE SEQUENCE</scope>
    <source>
        <strain evidence="3">Huo1</strain>
        <tissue evidence="3">Leaf</tissue>
    </source>
</reference>
<dbReference type="InterPro" id="IPR027413">
    <property type="entry name" value="GROEL-like_equatorial_sf"/>
</dbReference>
<dbReference type="GO" id="GO:0140662">
    <property type="term" value="F:ATP-dependent protein folding chaperone"/>
    <property type="evidence" value="ECO:0007669"/>
    <property type="project" value="InterPro"/>
</dbReference>
<protein>
    <recommendedName>
        <fullName evidence="5">Chaperonin GroEL</fullName>
    </recommendedName>
</protein>
<evidence type="ECO:0000313" key="4">
    <source>
        <dbReference type="Proteomes" id="UP000298416"/>
    </source>
</evidence>
<reference evidence="3" key="2">
    <citation type="submission" date="2020-08" db="EMBL/GenBank/DDBJ databases">
        <title>Plant Genome Project.</title>
        <authorList>
            <person name="Zhang R.-G."/>
        </authorList>
    </citation>
    <scope>NUCLEOTIDE SEQUENCE</scope>
    <source>
        <strain evidence="3">Huo1</strain>
        <tissue evidence="3">Leaf</tissue>
    </source>
</reference>
<dbReference type="InterPro" id="IPR001844">
    <property type="entry name" value="Cpn60/GroEL"/>
</dbReference>
<name>A0A8X8Z9T3_SALSN</name>
<dbReference type="GO" id="GO:0005524">
    <property type="term" value="F:ATP binding"/>
    <property type="evidence" value="ECO:0007669"/>
    <property type="project" value="InterPro"/>
</dbReference>
<evidence type="ECO:0000313" key="3">
    <source>
        <dbReference type="EMBL" id="KAG6396647.1"/>
    </source>
</evidence>
<keyword evidence="2" id="KW-0143">Chaperone</keyword>
<proteinExistence type="inferred from homology"/>
<dbReference type="AlphaFoldDB" id="A0A8X8Z9T3"/>
<dbReference type="Gene3D" id="1.10.560.10">
    <property type="entry name" value="GroEL-like equatorial domain"/>
    <property type="match status" value="1"/>
</dbReference>
<dbReference type="SUPFAM" id="SSF48592">
    <property type="entry name" value="GroEL equatorial domain-like"/>
    <property type="match status" value="1"/>
</dbReference>
<dbReference type="Proteomes" id="UP000298416">
    <property type="component" value="Unassembled WGS sequence"/>
</dbReference>
<evidence type="ECO:0000256" key="1">
    <source>
        <dbReference type="ARBA" id="ARBA00006607"/>
    </source>
</evidence>
<dbReference type="Pfam" id="PF00118">
    <property type="entry name" value="Cpn60_TCP1"/>
    <property type="match status" value="1"/>
</dbReference>
<evidence type="ECO:0000256" key="2">
    <source>
        <dbReference type="ARBA" id="ARBA00023186"/>
    </source>
</evidence>